<comment type="caution">
    <text evidence="2">The sequence shown here is derived from an EMBL/GenBank/DDBJ whole genome shotgun (WGS) entry which is preliminary data.</text>
</comment>
<feature type="region of interest" description="Disordered" evidence="1">
    <location>
        <begin position="427"/>
        <end position="477"/>
    </location>
</feature>
<gene>
    <name evidence="2" type="ORF">FH972_021782</name>
</gene>
<evidence type="ECO:0000313" key="2">
    <source>
        <dbReference type="EMBL" id="KAB8338838.1"/>
    </source>
</evidence>
<dbReference type="Gene3D" id="2.60.120.200">
    <property type="match status" value="1"/>
</dbReference>
<evidence type="ECO:0000256" key="1">
    <source>
        <dbReference type="SAM" id="MobiDB-lite"/>
    </source>
</evidence>
<dbReference type="OrthoDB" id="42525at2759"/>
<sequence length="477" mass="48385">MPSINFPSNSTPPDLSAGSFTITAPPNCDTWRSPPSANRFTAPIAYQALPLSQFASATVTISAPWKTLYDQGGLILVLPATAEAAHDAPGTTSRRWIKAGIEFVDGKPMFSVVATDRWSDWSLVPLSASSIAAAGGAQVTVTFRRDGGHGPGPAKLWVYLGDAEGGEQRVRKIPWVFEGEDGEAWIGAYAAKPNHDEGGGDAGIEVSFSGNGIVEVLVNIGNDDGSKARVNTVELGGDVVGEDIGVLLELLQVGQDEGAAGEAGEDGLVKGGLLADDGVEGGVDAGLQVQDGLSNGVRAVIAEGRGCLGVLAGLDDQVVELDGLGLDDQSLDCLAGAAGEGGDGRVDGGQLLADLGNVGNDGLVVGSGQGGGDDREGGGGAEELHVDTGAALEARGTRGWAGAHQATTIKQRDSLIASQAARSAKAQTCTSSVDPPRTLCTGSRVIDRTVSKSSGTPSSGSPLAGAGDGRNARLSWR</sequence>
<dbReference type="Pfam" id="PF07081">
    <property type="entry name" value="DUF1349"/>
    <property type="match status" value="1"/>
</dbReference>
<accession>A0A5N6KQP1</accession>
<feature type="compositionally biased region" description="Low complexity" evidence="1">
    <location>
        <begin position="451"/>
        <end position="465"/>
    </location>
</feature>
<dbReference type="AlphaFoldDB" id="A0A5N6KQP1"/>
<dbReference type="PANTHER" id="PTHR35332">
    <property type="entry name" value="REGULATION OF ENOLASE PROTEIN 1"/>
    <property type="match status" value="1"/>
</dbReference>
<keyword evidence="3" id="KW-1185">Reference proteome</keyword>
<name>A0A5N6KQP1_9ROSI</name>
<protein>
    <submittedName>
        <fullName evidence="2">Uncharacterized protein</fullName>
    </submittedName>
</protein>
<dbReference type="InterPro" id="IPR009784">
    <property type="entry name" value="DUF1349"/>
</dbReference>
<dbReference type="EMBL" id="VIBQ01000010">
    <property type="protein sequence ID" value="KAB8338838.1"/>
    <property type="molecule type" value="Genomic_DNA"/>
</dbReference>
<reference evidence="2 3" key="1">
    <citation type="submission" date="2019-06" db="EMBL/GenBank/DDBJ databases">
        <title>A chromosomal-level reference genome of Carpinus fangiana (Coryloideae, Betulaceae).</title>
        <authorList>
            <person name="Yang X."/>
            <person name="Wang Z."/>
            <person name="Zhang L."/>
            <person name="Hao G."/>
            <person name="Liu J."/>
            <person name="Yang Y."/>
        </authorList>
    </citation>
    <scope>NUCLEOTIDE SEQUENCE [LARGE SCALE GENOMIC DNA]</scope>
    <source>
        <strain evidence="2">Cfa_2016G</strain>
        <tissue evidence="2">Leaf</tissue>
    </source>
</reference>
<organism evidence="2 3">
    <name type="scientific">Carpinus fangiana</name>
    <dbReference type="NCBI Taxonomy" id="176857"/>
    <lineage>
        <taxon>Eukaryota</taxon>
        <taxon>Viridiplantae</taxon>
        <taxon>Streptophyta</taxon>
        <taxon>Embryophyta</taxon>
        <taxon>Tracheophyta</taxon>
        <taxon>Spermatophyta</taxon>
        <taxon>Magnoliopsida</taxon>
        <taxon>eudicotyledons</taxon>
        <taxon>Gunneridae</taxon>
        <taxon>Pentapetalae</taxon>
        <taxon>rosids</taxon>
        <taxon>fabids</taxon>
        <taxon>Fagales</taxon>
        <taxon>Betulaceae</taxon>
        <taxon>Carpinus</taxon>
    </lineage>
</organism>
<evidence type="ECO:0000313" key="3">
    <source>
        <dbReference type="Proteomes" id="UP000327013"/>
    </source>
</evidence>
<dbReference type="Proteomes" id="UP000327013">
    <property type="component" value="Unassembled WGS sequence"/>
</dbReference>
<proteinExistence type="predicted"/>
<dbReference type="PANTHER" id="PTHR35332:SF2">
    <property type="entry name" value="REGULATION OF ENOLASE PROTEIN 1"/>
    <property type="match status" value="1"/>
</dbReference>